<evidence type="ECO:0000313" key="2">
    <source>
        <dbReference type="Proteomes" id="UP001212411"/>
    </source>
</evidence>
<dbReference type="EMBL" id="CP115611">
    <property type="protein sequence ID" value="WBW71445.1"/>
    <property type="molecule type" value="Genomic_DNA"/>
</dbReference>
<protein>
    <submittedName>
        <fullName evidence="1">Uncharacterized protein</fullName>
    </submittedName>
</protein>
<reference evidence="1 2" key="1">
    <citation type="journal article" date="2023" name="G3 (Bethesda)">
        <title>A high-quality reference genome for the fission yeast Schizosaccharomyces osmophilus.</title>
        <authorList>
            <person name="Jia G.S."/>
            <person name="Zhang W.C."/>
            <person name="Liang Y."/>
            <person name="Liu X.H."/>
            <person name="Rhind N."/>
            <person name="Pidoux A."/>
            <person name="Brysch-Herzberg M."/>
            <person name="Du L.L."/>
        </authorList>
    </citation>
    <scope>NUCLEOTIDE SEQUENCE [LARGE SCALE GENOMIC DNA]</scope>
    <source>
        <strain evidence="1 2">CBS 15793</strain>
    </source>
</reference>
<evidence type="ECO:0000313" key="1">
    <source>
        <dbReference type="EMBL" id="WBW71445.1"/>
    </source>
</evidence>
<accession>A0AAE9W7Z0</accession>
<sequence>MMRLSRECFLKESFLITLVLLHPKNPVTSFQITMNPFRIYKIEIVHRVDGKVSGRTMVNKCSQTERISVCFLY</sequence>
<dbReference type="RefSeq" id="XP_056035688.1">
    <property type="nucleotide sequence ID" value="XM_056181282.1"/>
</dbReference>
<dbReference type="Proteomes" id="UP001212411">
    <property type="component" value="Chromosome 1"/>
</dbReference>
<gene>
    <name evidence="1" type="ORF">SOMG_02490</name>
</gene>
<dbReference type="AlphaFoldDB" id="A0AAE9W7Z0"/>
<organism evidence="1 2">
    <name type="scientific">Schizosaccharomyces osmophilus</name>
    <dbReference type="NCBI Taxonomy" id="2545709"/>
    <lineage>
        <taxon>Eukaryota</taxon>
        <taxon>Fungi</taxon>
        <taxon>Dikarya</taxon>
        <taxon>Ascomycota</taxon>
        <taxon>Taphrinomycotina</taxon>
        <taxon>Schizosaccharomycetes</taxon>
        <taxon>Schizosaccharomycetales</taxon>
        <taxon>Schizosaccharomycetaceae</taxon>
        <taxon>Schizosaccharomyces</taxon>
    </lineage>
</organism>
<dbReference type="KEGG" id="som:SOMG_02490"/>
<keyword evidence="2" id="KW-1185">Reference proteome</keyword>
<name>A0AAE9W7Z0_9SCHI</name>
<proteinExistence type="predicted"/>
<dbReference type="GeneID" id="80875971"/>